<dbReference type="GO" id="GO:0003677">
    <property type="term" value="F:DNA binding"/>
    <property type="evidence" value="ECO:0007669"/>
    <property type="project" value="UniProtKB-KW"/>
</dbReference>
<evidence type="ECO:0000256" key="3">
    <source>
        <dbReference type="ARBA" id="ARBA00023125"/>
    </source>
</evidence>
<sequence length="302" mass="33312">MSRITVAQLEAFYWTATLQSVDQAARRLNLSQPTISLRLKSLETELGASLFDRIGRGIRLSSNGLALLEDAREVLDGVEKIASQKHGQRVGGRIRVGFSEGFAIICLSPILAKLHQYYPDLSPELMVSTTPFIEPDLHARELDLAFLVNPTEHEDFRLVPLGAQPTSWVASTRWNLPAMVTPRDLMIHPIISNPIGSINYRQVRGWFASAGLSPKRLDICNSVAMLAHLVNTGVAIGVYPSKMADREVEDGSVRLLTTNPPIPDTPVFAKFPARADSSNIRACINTVREVLTELDYLTATDI</sequence>
<accession>A0ABV2HD04</accession>
<keyword evidence="3 6" id="KW-0238">DNA-binding</keyword>
<keyword evidence="7" id="KW-1185">Reference proteome</keyword>
<dbReference type="SUPFAM" id="SSF53850">
    <property type="entry name" value="Periplasmic binding protein-like II"/>
    <property type="match status" value="1"/>
</dbReference>
<dbReference type="Proteomes" id="UP001549031">
    <property type="component" value="Unassembled WGS sequence"/>
</dbReference>
<organism evidence="6 7">
    <name type="scientific">Pseudorhizobium tarimense</name>
    <dbReference type="NCBI Taxonomy" id="1079109"/>
    <lineage>
        <taxon>Bacteria</taxon>
        <taxon>Pseudomonadati</taxon>
        <taxon>Pseudomonadota</taxon>
        <taxon>Alphaproteobacteria</taxon>
        <taxon>Hyphomicrobiales</taxon>
        <taxon>Rhizobiaceae</taxon>
        <taxon>Rhizobium/Agrobacterium group</taxon>
        <taxon>Pseudorhizobium</taxon>
    </lineage>
</organism>
<dbReference type="CDD" id="cd05466">
    <property type="entry name" value="PBP2_LTTR_substrate"/>
    <property type="match status" value="1"/>
</dbReference>
<evidence type="ECO:0000313" key="7">
    <source>
        <dbReference type="Proteomes" id="UP001549031"/>
    </source>
</evidence>
<dbReference type="PRINTS" id="PR00039">
    <property type="entry name" value="HTHLYSR"/>
</dbReference>
<evidence type="ECO:0000256" key="1">
    <source>
        <dbReference type="ARBA" id="ARBA00009437"/>
    </source>
</evidence>
<dbReference type="SUPFAM" id="SSF46785">
    <property type="entry name" value="Winged helix' DNA-binding domain"/>
    <property type="match status" value="1"/>
</dbReference>
<dbReference type="EMBL" id="JBEPLJ010000025">
    <property type="protein sequence ID" value="MET3588430.1"/>
    <property type="molecule type" value="Genomic_DNA"/>
</dbReference>
<dbReference type="Gene3D" id="3.40.190.290">
    <property type="match status" value="1"/>
</dbReference>
<dbReference type="RefSeq" id="WP_247246158.1">
    <property type="nucleotide sequence ID" value="NZ_JALJRA010000026.1"/>
</dbReference>
<feature type="domain" description="HTH lysR-type" evidence="5">
    <location>
        <begin position="4"/>
        <end position="61"/>
    </location>
</feature>
<protein>
    <submittedName>
        <fullName evidence="6">DNA-binding transcriptional LysR family regulator</fullName>
    </submittedName>
</protein>
<comment type="caution">
    <text evidence="6">The sequence shown here is derived from an EMBL/GenBank/DDBJ whole genome shotgun (WGS) entry which is preliminary data.</text>
</comment>
<dbReference type="PANTHER" id="PTHR30126:SF77">
    <property type="entry name" value="TRANSCRIPTIONAL REGULATORY PROTEIN"/>
    <property type="match status" value="1"/>
</dbReference>
<dbReference type="InterPro" id="IPR005119">
    <property type="entry name" value="LysR_subst-bd"/>
</dbReference>
<reference evidence="6 7" key="1">
    <citation type="submission" date="2024-06" db="EMBL/GenBank/DDBJ databases">
        <title>Genomic Encyclopedia of Type Strains, Phase IV (KMG-IV): sequencing the most valuable type-strain genomes for metagenomic binning, comparative biology and taxonomic classification.</title>
        <authorList>
            <person name="Goeker M."/>
        </authorList>
    </citation>
    <scope>NUCLEOTIDE SEQUENCE [LARGE SCALE GENOMIC DNA]</scope>
    <source>
        <strain evidence="6 7">DSM 105042</strain>
    </source>
</reference>
<dbReference type="InterPro" id="IPR036388">
    <property type="entry name" value="WH-like_DNA-bd_sf"/>
</dbReference>
<dbReference type="PANTHER" id="PTHR30126">
    <property type="entry name" value="HTH-TYPE TRANSCRIPTIONAL REGULATOR"/>
    <property type="match status" value="1"/>
</dbReference>
<evidence type="ECO:0000313" key="6">
    <source>
        <dbReference type="EMBL" id="MET3588430.1"/>
    </source>
</evidence>
<dbReference type="InterPro" id="IPR000847">
    <property type="entry name" value="LysR_HTH_N"/>
</dbReference>
<name>A0ABV2HD04_9HYPH</name>
<gene>
    <name evidence="6" type="ORF">ABID21_004566</name>
</gene>
<comment type="similarity">
    <text evidence="1">Belongs to the LysR transcriptional regulatory family.</text>
</comment>
<keyword evidence="2" id="KW-0805">Transcription regulation</keyword>
<evidence type="ECO:0000256" key="2">
    <source>
        <dbReference type="ARBA" id="ARBA00023015"/>
    </source>
</evidence>
<dbReference type="Gene3D" id="1.10.10.10">
    <property type="entry name" value="Winged helix-like DNA-binding domain superfamily/Winged helix DNA-binding domain"/>
    <property type="match status" value="1"/>
</dbReference>
<dbReference type="PROSITE" id="PS50931">
    <property type="entry name" value="HTH_LYSR"/>
    <property type="match status" value="1"/>
</dbReference>
<keyword evidence="4" id="KW-0804">Transcription</keyword>
<proteinExistence type="inferred from homology"/>
<dbReference type="InterPro" id="IPR036390">
    <property type="entry name" value="WH_DNA-bd_sf"/>
</dbReference>
<evidence type="ECO:0000256" key="4">
    <source>
        <dbReference type="ARBA" id="ARBA00023163"/>
    </source>
</evidence>
<evidence type="ECO:0000259" key="5">
    <source>
        <dbReference type="PROSITE" id="PS50931"/>
    </source>
</evidence>
<dbReference type="Pfam" id="PF03466">
    <property type="entry name" value="LysR_substrate"/>
    <property type="match status" value="1"/>
</dbReference>
<dbReference type="Pfam" id="PF00126">
    <property type="entry name" value="HTH_1"/>
    <property type="match status" value="1"/>
</dbReference>